<evidence type="ECO:0000256" key="1">
    <source>
        <dbReference type="SAM" id="MobiDB-lite"/>
    </source>
</evidence>
<gene>
    <name evidence="2" type="ORF">ABZ510_03100</name>
</gene>
<sequence length="313" mass="34087">MTTPERPVPDRVGAWQAGMLRRVQRLAAEHARIEKAGEQVFDRPEIDGPPVQAWRTHLDELTTQLEQAEHAAWTAGVPLRWVAAARELGATGEVPRDKIPAPDMPARANQLQRWCVDMLAPDLWQMQHMAAVSAAQAGRVAAGRWPYRVDPVAAGRFSENMTALHERITALSEAAALTRDEGAHLWSSMDVHRWHAATVSGLTDHELATSWHRWAAADPVGKPPYLPQPPADVSVEWARPPLPQQMVDRATLTMHTEFSNPVVEQAAPDGGGAQIGAAIEAMMPEGSGLEWDADPDPTTSTPTGTGPEHGLGY</sequence>
<name>A0ABV2WIW3_9NOCA</name>
<dbReference type="RefSeq" id="WP_356954213.1">
    <property type="nucleotide sequence ID" value="NZ_JBEYBD010000002.1"/>
</dbReference>
<feature type="compositionally biased region" description="Low complexity" evidence="1">
    <location>
        <begin position="296"/>
        <end position="306"/>
    </location>
</feature>
<dbReference type="EMBL" id="JBEYBF010000001">
    <property type="protein sequence ID" value="MEU1950824.1"/>
    <property type="molecule type" value="Genomic_DNA"/>
</dbReference>
<evidence type="ECO:0000313" key="3">
    <source>
        <dbReference type="Proteomes" id="UP001550628"/>
    </source>
</evidence>
<evidence type="ECO:0000313" key="2">
    <source>
        <dbReference type="EMBL" id="MEU1950824.1"/>
    </source>
</evidence>
<comment type="caution">
    <text evidence="2">The sequence shown here is derived from an EMBL/GenBank/DDBJ whole genome shotgun (WGS) entry which is preliminary data.</text>
</comment>
<accession>A0ABV2WIW3</accession>
<feature type="region of interest" description="Disordered" evidence="1">
    <location>
        <begin position="287"/>
        <end position="313"/>
    </location>
</feature>
<dbReference type="Proteomes" id="UP001550628">
    <property type="component" value="Unassembled WGS sequence"/>
</dbReference>
<keyword evidence="3" id="KW-1185">Reference proteome</keyword>
<proteinExistence type="predicted"/>
<protein>
    <recommendedName>
        <fullName evidence="4">DUF222 domain-containing protein</fullName>
    </recommendedName>
</protein>
<reference evidence="2 3" key="1">
    <citation type="submission" date="2024-06" db="EMBL/GenBank/DDBJ databases">
        <title>The Natural Products Discovery Center: Release of the First 8490 Sequenced Strains for Exploring Actinobacteria Biosynthetic Diversity.</title>
        <authorList>
            <person name="Kalkreuter E."/>
            <person name="Kautsar S.A."/>
            <person name="Yang D."/>
            <person name="Bader C.D."/>
            <person name="Teijaro C.N."/>
            <person name="Fluegel L."/>
            <person name="Davis C.M."/>
            <person name="Simpson J.R."/>
            <person name="Lauterbach L."/>
            <person name="Steele A.D."/>
            <person name="Gui C."/>
            <person name="Meng S."/>
            <person name="Li G."/>
            <person name="Viehrig K."/>
            <person name="Ye F."/>
            <person name="Su P."/>
            <person name="Kiefer A.F."/>
            <person name="Nichols A."/>
            <person name="Cepeda A.J."/>
            <person name="Yan W."/>
            <person name="Fan B."/>
            <person name="Jiang Y."/>
            <person name="Adhikari A."/>
            <person name="Zheng C.-J."/>
            <person name="Schuster L."/>
            <person name="Cowan T.M."/>
            <person name="Smanski M.J."/>
            <person name="Chevrette M.G."/>
            <person name="De Carvalho L.P.S."/>
            <person name="Shen B."/>
        </authorList>
    </citation>
    <scope>NUCLEOTIDE SEQUENCE [LARGE SCALE GENOMIC DNA]</scope>
    <source>
        <strain evidence="2 3">NPDC019708</strain>
    </source>
</reference>
<organism evidence="2 3">
    <name type="scientific">Nocardia rhamnosiphila</name>
    <dbReference type="NCBI Taxonomy" id="426716"/>
    <lineage>
        <taxon>Bacteria</taxon>
        <taxon>Bacillati</taxon>
        <taxon>Actinomycetota</taxon>
        <taxon>Actinomycetes</taxon>
        <taxon>Mycobacteriales</taxon>
        <taxon>Nocardiaceae</taxon>
        <taxon>Nocardia</taxon>
    </lineage>
</organism>
<evidence type="ECO:0008006" key="4">
    <source>
        <dbReference type="Google" id="ProtNLM"/>
    </source>
</evidence>